<feature type="domain" description="Glycosyl-hydrolase 97 N-terminal" evidence="7">
    <location>
        <begin position="25"/>
        <end position="280"/>
    </location>
</feature>
<evidence type="ECO:0000259" key="6">
    <source>
        <dbReference type="Pfam" id="PF10566"/>
    </source>
</evidence>
<dbReference type="InterPro" id="IPR017853">
    <property type="entry name" value="GH"/>
</dbReference>
<dbReference type="PANTHER" id="PTHR35803:SF2">
    <property type="entry name" value="RETAINING ALPHA-GALACTOSIDASE"/>
    <property type="match status" value="1"/>
</dbReference>
<gene>
    <name evidence="9" type="ORF">FC093_05600</name>
</gene>
<comment type="subunit">
    <text evidence="2">Monomer.</text>
</comment>
<feature type="domain" description="Glycosyl-hydrolase 97 catalytic" evidence="6">
    <location>
        <begin position="300"/>
        <end position="453"/>
    </location>
</feature>
<dbReference type="Gene3D" id="3.20.20.70">
    <property type="entry name" value="Aldolase class I"/>
    <property type="match status" value="1"/>
</dbReference>
<reference evidence="9 10" key="1">
    <citation type="submission" date="2019-05" db="EMBL/GenBank/DDBJ databases">
        <title>Panacibacter sp. strain 17mud1-8 Genome sequencing and assembly.</title>
        <authorList>
            <person name="Chhetri G."/>
        </authorList>
    </citation>
    <scope>NUCLEOTIDE SEQUENCE [LARGE SCALE GENOMIC DNA]</scope>
    <source>
        <strain evidence="9 10">17mud1-8</strain>
    </source>
</reference>
<dbReference type="PANTHER" id="PTHR35803">
    <property type="entry name" value="GLUCAN 1,4-ALPHA-GLUCOSIDASE SUSB-RELATED"/>
    <property type="match status" value="1"/>
</dbReference>
<dbReference type="InterPro" id="IPR014718">
    <property type="entry name" value="GH-type_carb-bd"/>
</dbReference>
<comment type="caution">
    <text evidence="9">The sequence shown here is derived from an EMBL/GenBank/DDBJ whole genome shotgun (WGS) entry which is preliminary data.</text>
</comment>
<dbReference type="Gene3D" id="2.60.40.1180">
    <property type="entry name" value="Golgi alpha-mannosidase II"/>
    <property type="match status" value="1"/>
</dbReference>
<dbReference type="Pfam" id="PF14508">
    <property type="entry name" value="GH97_N"/>
    <property type="match status" value="1"/>
</dbReference>
<evidence type="ECO:0000256" key="5">
    <source>
        <dbReference type="ARBA" id="ARBA00023295"/>
    </source>
</evidence>
<evidence type="ECO:0000313" key="9">
    <source>
        <dbReference type="EMBL" id="TKK70224.1"/>
    </source>
</evidence>
<dbReference type="GO" id="GO:0016798">
    <property type="term" value="F:hydrolase activity, acting on glycosyl bonds"/>
    <property type="evidence" value="ECO:0007669"/>
    <property type="project" value="UniProtKB-KW"/>
</dbReference>
<keyword evidence="10" id="KW-1185">Reference proteome</keyword>
<dbReference type="Pfam" id="PF10566">
    <property type="entry name" value="Glyco_hydro_97"/>
    <property type="match status" value="1"/>
</dbReference>
<dbReference type="InterPro" id="IPR013780">
    <property type="entry name" value="Glyco_hydro_b"/>
</dbReference>
<name>A0A4U3L754_9BACT</name>
<dbReference type="RefSeq" id="WP_137260769.1">
    <property type="nucleotide sequence ID" value="NZ_SZQL01000003.1"/>
</dbReference>
<sequence length="650" mass="73404">MKQLSIFLLIFIIGQKTVHAQTLQLTSPDKNITVEVEVKDKVYYSVKAGNEPLLNNSFMQLYVGNEVLGSSPKLLKKTTSTINEQLKPAAPFKNAVVSNNCNVLALSFKGDYSIEFRAYNDGVAYRFITRKKDSVAITAEDAHFGFVHNDSAWYSPERTFFTAYETPYAKAPVNNWKENKMSTLPVLISAGNNYKLLISEADLYDYPCMFVKPDGDNALGSAFPKVPLAFAPKDDRTLKITSEADYIAKTSGSRSFPWRFIVVAKEDKDLVANEMVYKLSRQTTLSDTAWIKPGHVSWEWWHGARIYGVDFKAGLNLETYKYYIDFASKFNIPYIIMDEGWSKSTVDVLHPNPNIDLQQLIAYGKQKNVKIILWFTWLSVENNYQTIFKQLADWGIAGAKIDFMNRSDQWMVNWYETIAKEAFKHHILVDYHGAFKPAGLSVAYPNILAHEGVTGMEQNIGGGLATPDNNMLLPFIRNAVGPMDYTPGAMFNVQPEDYKPTWTNTMSIGTRCNQLAMYIVYESGLQMLADNPFNYYREEDCTRFIAGSPVTWDETKVLDAKAGEYAVIARRKGNQWYIGAMTNHEPRELHIPVNFLGQNEMASFTIFQDGVNADVQAKDYKKLTKTIKNGDVLTITMVRNGGFVATTAGL</sequence>
<organism evidence="9 10">
    <name type="scientific">Ilyomonas limi</name>
    <dbReference type="NCBI Taxonomy" id="2575867"/>
    <lineage>
        <taxon>Bacteria</taxon>
        <taxon>Pseudomonadati</taxon>
        <taxon>Bacteroidota</taxon>
        <taxon>Chitinophagia</taxon>
        <taxon>Chitinophagales</taxon>
        <taxon>Chitinophagaceae</taxon>
        <taxon>Ilyomonas</taxon>
    </lineage>
</organism>
<evidence type="ECO:0000313" key="10">
    <source>
        <dbReference type="Proteomes" id="UP000305848"/>
    </source>
</evidence>
<evidence type="ECO:0000256" key="4">
    <source>
        <dbReference type="ARBA" id="ARBA00022837"/>
    </source>
</evidence>
<dbReference type="EMBL" id="SZQL01000003">
    <property type="protein sequence ID" value="TKK70224.1"/>
    <property type="molecule type" value="Genomic_DNA"/>
</dbReference>
<evidence type="ECO:0000259" key="8">
    <source>
        <dbReference type="Pfam" id="PF14509"/>
    </source>
</evidence>
<keyword evidence="4" id="KW-0106">Calcium</keyword>
<evidence type="ECO:0000256" key="3">
    <source>
        <dbReference type="ARBA" id="ARBA00022801"/>
    </source>
</evidence>
<dbReference type="Proteomes" id="UP000305848">
    <property type="component" value="Unassembled WGS sequence"/>
</dbReference>
<keyword evidence="5" id="KW-0326">Glycosidase</keyword>
<dbReference type="Pfam" id="PF14509">
    <property type="entry name" value="GH97_C"/>
    <property type="match status" value="1"/>
</dbReference>
<dbReference type="InterPro" id="IPR019563">
    <property type="entry name" value="GH97_catalytic"/>
</dbReference>
<dbReference type="InterPro" id="IPR052720">
    <property type="entry name" value="Glycosyl_hydrolase_97"/>
</dbReference>
<dbReference type="InterPro" id="IPR029483">
    <property type="entry name" value="GH97_C"/>
</dbReference>
<evidence type="ECO:0000259" key="7">
    <source>
        <dbReference type="Pfam" id="PF14508"/>
    </source>
</evidence>
<dbReference type="InterPro" id="IPR029486">
    <property type="entry name" value="GH97_N"/>
</dbReference>
<accession>A0A4U3L754</accession>
<proteinExistence type="predicted"/>
<feature type="domain" description="Glycosyl-hydrolase 97 C-terminal oligomerisation" evidence="8">
    <location>
        <begin position="551"/>
        <end position="645"/>
    </location>
</feature>
<keyword evidence="3 9" id="KW-0378">Hydrolase</keyword>
<dbReference type="OrthoDB" id="57532at2"/>
<dbReference type="InterPro" id="IPR013785">
    <property type="entry name" value="Aldolase_TIM"/>
</dbReference>
<comment type="cofactor">
    <cofactor evidence="1">
        <name>Ca(2+)</name>
        <dbReference type="ChEBI" id="CHEBI:29108"/>
    </cofactor>
</comment>
<dbReference type="SUPFAM" id="SSF51445">
    <property type="entry name" value="(Trans)glycosidases"/>
    <property type="match status" value="1"/>
</dbReference>
<evidence type="ECO:0000256" key="1">
    <source>
        <dbReference type="ARBA" id="ARBA00001913"/>
    </source>
</evidence>
<protein>
    <submittedName>
        <fullName evidence="9">Glycoside hydrolase family 97 protein</fullName>
    </submittedName>
</protein>
<dbReference type="Gene3D" id="2.70.98.10">
    <property type="match status" value="1"/>
</dbReference>
<dbReference type="AlphaFoldDB" id="A0A4U3L754"/>
<evidence type="ECO:0000256" key="2">
    <source>
        <dbReference type="ARBA" id="ARBA00011245"/>
    </source>
</evidence>
<dbReference type="GO" id="GO:0030246">
    <property type="term" value="F:carbohydrate binding"/>
    <property type="evidence" value="ECO:0007669"/>
    <property type="project" value="InterPro"/>
</dbReference>